<feature type="compositionally biased region" description="Basic and acidic residues" evidence="1">
    <location>
        <begin position="195"/>
        <end position="212"/>
    </location>
</feature>
<feature type="compositionally biased region" description="Acidic residues" evidence="1">
    <location>
        <begin position="76"/>
        <end position="86"/>
    </location>
</feature>
<dbReference type="Pfam" id="PF03126">
    <property type="entry name" value="Plus-3"/>
    <property type="match status" value="1"/>
</dbReference>
<dbReference type="GO" id="GO:0003677">
    <property type="term" value="F:DNA binding"/>
    <property type="evidence" value="ECO:0007669"/>
    <property type="project" value="InterPro"/>
</dbReference>
<gene>
    <name evidence="3" type="ORF">GOMPHAMPRED_007951</name>
</gene>
<dbReference type="EMBL" id="CAJPDQ010000008">
    <property type="protein sequence ID" value="CAF9913525.1"/>
    <property type="molecule type" value="Genomic_DNA"/>
</dbReference>
<evidence type="ECO:0000256" key="1">
    <source>
        <dbReference type="SAM" id="MobiDB-lite"/>
    </source>
</evidence>
<feature type="domain" description="Plus3" evidence="2">
    <location>
        <begin position="233"/>
        <end position="371"/>
    </location>
</feature>
<comment type="caution">
    <text evidence="3">The sequence shown here is derived from an EMBL/GenBank/DDBJ whole genome shotgun (WGS) entry which is preliminary data.</text>
</comment>
<proteinExistence type="predicted"/>
<dbReference type="PROSITE" id="PS51360">
    <property type="entry name" value="PLUS3"/>
    <property type="match status" value="1"/>
</dbReference>
<organism evidence="3 4">
    <name type="scientific">Gomphillus americanus</name>
    <dbReference type="NCBI Taxonomy" id="1940652"/>
    <lineage>
        <taxon>Eukaryota</taxon>
        <taxon>Fungi</taxon>
        <taxon>Dikarya</taxon>
        <taxon>Ascomycota</taxon>
        <taxon>Pezizomycotina</taxon>
        <taxon>Lecanoromycetes</taxon>
        <taxon>OSLEUM clade</taxon>
        <taxon>Ostropomycetidae</taxon>
        <taxon>Ostropales</taxon>
        <taxon>Graphidaceae</taxon>
        <taxon>Gomphilloideae</taxon>
        <taxon>Gomphillus</taxon>
    </lineage>
</organism>
<dbReference type="InterPro" id="IPR036128">
    <property type="entry name" value="Plus3-like_sf"/>
</dbReference>
<dbReference type="AlphaFoldDB" id="A0A8H3IAI2"/>
<feature type="compositionally biased region" description="Basic residues" evidence="1">
    <location>
        <begin position="49"/>
        <end position="60"/>
    </location>
</feature>
<dbReference type="Proteomes" id="UP000664169">
    <property type="component" value="Unassembled WGS sequence"/>
</dbReference>
<keyword evidence="4" id="KW-1185">Reference proteome</keyword>
<dbReference type="SMART" id="SM00719">
    <property type="entry name" value="Plus3"/>
    <property type="match status" value="1"/>
</dbReference>
<dbReference type="Gene3D" id="3.90.70.200">
    <property type="entry name" value="Plus-3 domain"/>
    <property type="match status" value="1"/>
</dbReference>
<feature type="region of interest" description="Disordered" evidence="1">
    <location>
        <begin position="1"/>
        <end position="104"/>
    </location>
</feature>
<protein>
    <recommendedName>
        <fullName evidence="2">Plus3 domain-containing protein</fullName>
    </recommendedName>
</protein>
<evidence type="ECO:0000313" key="3">
    <source>
        <dbReference type="EMBL" id="CAF9913525.1"/>
    </source>
</evidence>
<name>A0A8H3IAI2_9LECA</name>
<feature type="region of interest" description="Disordered" evidence="1">
    <location>
        <begin position="128"/>
        <end position="230"/>
    </location>
</feature>
<accession>A0A8H3IAI2</accession>
<feature type="compositionally biased region" description="Basic and acidic residues" evidence="1">
    <location>
        <begin position="470"/>
        <end position="485"/>
    </location>
</feature>
<feature type="compositionally biased region" description="Polar residues" evidence="1">
    <location>
        <begin position="439"/>
        <end position="448"/>
    </location>
</feature>
<dbReference type="SUPFAM" id="SSF159042">
    <property type="entry name" value="Plus3-like"/>
    <property type="match status" value="1"/>
</dbReference>
<sequence length="592" mass="66048">MATIEDELLALAGESSDDEVANKESADAGEAGHTDSDAADAAIATTPTPKKKKRVARKRREVSEDEGEASGASDDGSLDADQSEDDTGARSDAEGPLFPLEGKFYDSQDKANIMAMPEIEREAIIEERNQQEIRRRQDAQLRLRAQDAKKRKASAAEAEENLKKRKLPGGRKAAALESYKASREKKGQRQNLTVDDARRGRSRSESVSRAGEESEVEWDNERDRSAGPQFDEPAEYVDFYRAQVTRTMMAQHCFHSGFNRIVTGCFVRIACPPERPGGPPIYKMSKIEGIRDDGKSYEVEGSSGVRFLINKWLITSIAKSRKEFPTVNCSNDRITVNEFNEYRAALENSGASLSKKSYLVTKNKELLNMVNHTLTQEEVEEKLRKSGVAGRKQRHIQVQVLRRELEDARAAHDEGKINKLEAELRELGEDTAAPFRPSQEATVSTGVKSEQERLAELNRKARKENVDNVRRAQRKDLQRNAEKRAAQARAAKAAAANAGVSVQSSQLVDSQTDSIVTNGHASQTLASLIRGDHDNDDPEPGKIDFRKYDAIWQFGTLSRRKGDRKSVFKRTLFRTEMIAALDLNIEINELDL</sequence>
<dbReference type="OrthoDB" id="166375at2759"/>
<feature type="compositionally biased region" description="Basic and acidic residues" evidence="1">
    <location>
        <begin position="128"/>
        <end position="148"/>
    </location>
</feature>
<reference evidence="3" key="1">
    <citation type="submission" date="2021-03" db="EMBL/GenBank/DDBJ databases">
        <authorList>
            <person name="Tagirdzhanova G."/>
        </authorList>
    </citation>
    <scope>NUCLEOTIDE SEQUENCE</scope>
</reference>
<evidence type="ECO:0000313" key="4">
    <source>
        <dbReference type="Proteomes" id="UP000664169"/>
    </source>
</evidence>
<evidence type="ECO:0000259" key="2">
    <source>
        <dbReference type="PROSITE" id="PS51360"/>
    </source>
</evidence>
<feature type="region of interest" description="Disordered" evidence="1">
    <location>
        <begin position="470"/>
        <end position="490"/>
    </location>
</feature>
<feature type="compositionally biased region" description="Basic and acidic residues" evidence="1">
    <location>
        <begin position="20"/>
        <end position="36"/>
    </location>
</feature>
<dbReference type="InterPro" id="IPR004343">
    <property type="entry name" value="Plus-3_dom"/>
</dbReference>
<feature type="compositionally biased region" description="Low complexity" evidence="1">
    <location>
        <begin position="39"/>
        <end position="48"/>
    </location>
</feature>
<feature type="region of interest" description="Disordered" evidence="1">
    <location>
        <begin position="430"/>
        <end position="451"/>
    </location>
</feature>